<dbReference type="EMBL" id="JABFAD010301561">
    <property type="protein sequence ID" value="MBA0818474.1"/>
    <property type="molecule type" value="Genomic_DNA"/>
</dbReference>
<sequence length="27" mass="3001">MVRSLMLLFSEIGERVCIGLGSFNTKV</sequence>
<comment type="caution">
    <text evidence="1">The sequence shown here is derived from an EMBL/GenBank/DDBJ whole genome shotgun (WGS) entry which is preliminary data.</text>
</comment>
<name>A0A7J9IA10_9ROSI</name>
<evidence type="ECO:0000313" key="1">
    <source>
        <dbReference type="EMBL" id="MBA0818474.1"/>
    </source>
</evidence>
<dbReference type="Proteomes" id="UP000593560">
    <property type="component" value="Unassembled WGS sequence"/>
</dbReference>
<accession>A0A7J9IA10</accession>
<keyword evidence="2" id="KW-1185">Reference proteome</keyword>
<gene>
    <name evidence="1" type="ORF">Gohar_025566</name>
</gene>
<evidence type="ECO:0000313" key="2">
    <source>
        <dbReference type="Proteomes" id="UP000593560"/>
    </source>
</evidence>
<proteinExistence type="predicted"/>
<dbReference type="AlphaFoldDB" id="A0A7J9IA10"/>
<reference evidence="1 2" key="1">
    <citation type="journal article" date="2019" name="Genome Biol. Evol.">
        <title>Insights into the evolution of the New World diploid cottons (Gossypium, subgenus Houzingenia) based on genome sequencing.</title>
        <authorList>
            <person name="Grover C.E."/>
            <person name="Arick M.A. 2nd"/>
            <person name="Thrash A."/>
            <person name="Conover J.L."/>
            <person name="Sanders W.S."/>
            <person name="Peterson D.G."/>
            <person name="Frelichowski J.E."/>
            <person name="Scheffler J.A."/>
            <person name="Scheffler B.E."/>
            <person name="Wendel J.F."/>
        </authorList>
    </citation>
    <scope>NUCLEOTIDE SEQUENCE [LARGE SCALE GENOMIC DNA]</scope>
    <source>
        <strain evidence="1">0</strain>
        <tissue evidence="1">Leaf</tissue>
    </source>
</reference>
<protein>
    <submittedName>
        <fullName evidence="1">Uncharacterized protein</fullName>
    </submittedName>
</protein>
<organism evidence="1 2">
    <name type="scientific">Gossypium harknessii</name>
    <dbReference type="NCBI Taxonomy" id="34285"/>
    <lineage>
        <taxon>Eukaryota</taxon>
        <taxon>Viridiplantae</taxon>
        <taxon>Streptophyta</taxon>
        <taxon>Embryophyta</taxon>
        <taxon>Tracheophyta</taxon>
        <taxon>Spermatophyta</taxon>
        <taxon>Magnoliopsida</taxon>
        <taxon>eudicotyledons</taxon>
        <taxon>Gunneridae</taxon>
        <taxon>Pentapetalae</taxon>
        <taxon>rosids</taxon>
        <taxon>malvids</taxon>
        <taxon>Malvales</taxon>
        <taxon>Malvaceae</taxon>
        <taxon>Malvoideae</taxon>
        <taxon>Gossypium</taxon>
    </lineage>
</organism>